<dbReference type="PROSITE" id="PS00708">
    <property type="entry name" value="PRO_ENDOPEP_SER"/>
    <property type="match status" value="1"/>
</dbReference>
<keyword evidence="11" id="KW-0325">Glycoprotein</keyword>
<dbReference type="GO" id="GO:0004177">
    <property type="term" value="F:aminopeptidase activity"/>
    <property type="evidence" value="ECO:0007669"/>
    <property type="project" value="UniProtKB-KW"/>
</dbReference>
<accession>A0A210PG20</accession>
<dbReference type="Gene3D" id="3.40.50.1820">
    <property type="entry name" value="alpha/beta hydrolase"/>
    <property type="match status" value="1"/>
</dbReference>
<evidence type="ECO:0000313" key="16">
    <source>
        <dbReference type="Proteomes" id="UP000242188"/>
    </source>
</evidence>
<dbReference type="Pfam" id="PF00930">
    <property type="entry name" value="DPPIV_N"/>
    <property type="match status" value="1"/>
</dbReference>
<evidence type="ECO:0000313" key="15">
    <source>
        <dbReference type="EMBL" id="OWF35401.1"/>
    </source>
</evidence>
<dbReference type="InterPro" id="IPR029058">
    <property type="entry name" value="AB_hydrolase_fold"/>
</dbReference>
<sequence length="799" mass="91802">MVSMQELVGNTQQQKNWRGIAIALLVIVVVCSLIITAIVLLTEAKPKEDKREKFSFEDFLRGELKPKSFHPIWIKDDKFLYRNDDGAVVIYKCSDNSSSVLMDNTTFRELNTDSYQVSPDQKYALLSFDERPIYRHSKLATYNYYDIQTKKQRVFETSLGEIFQYVGWAPTGHGVVFVQDNNIFYKPDISQNDVLPLQITNDGYHEEIFNGIPDWVYEEEILASDHALWWSPVGSFLLFASFNDTEVRKYYYPLYGSMQDPYGMQKRISYPKAGFRNPTFKLKIFNFKTNLTKTVHPPAELRNKEYYFTFVQWRDDNYVLISWMNRAQNKSVITVCNAETGVCSVNQRETGHGAWVDLSKPPLFAPKGDKYFLILPNQEGVAGYFQHVAMVTLPLSRETGVRRYLTLGKYDVTNIVGYNEKLELVYYISTGGDPRHRHLYSVSSSLQNNFRHTECLTCDLDTDHCKYHTASFSQSGKYYVLGCMGPGVPYYTLRSTESDFEIMIEGNEALRVRLQRKALPKTEYFTFKADNGEILHGKLLLPPILKTEEILTYPLLLRVYGGPGSQEVTEQFSLTWETYLSSTHDFICAYVDGRGTAARGNTFLHSIYRKLGTYEVDDAITAGNFYDQLSYVESSKIAIWGWSYGGFLTASVLGRGTETFGCGISVAPVTDWHYYDSVYTERYMSTPEDNPDGYNLSNVSKNAKNFKSAKFMLIHGTGDDNVHFQNSAQLMRALVEENVYYRSQIYTDQQHALNGGNSRRHLYETMEDFLKECFTGKSKKFEQKSKILENSKQEPIDES</sequence>
<dbReference type="SUPFAM" id="SSF82171">
    <property type="entry name" value="DPP6 N-terminal domain-like"/>
    <property type="match status" value="1"/>
</dbReference>
<evidence type="ECO:0000256" key="9">
    <source>
        <dbReference type="ARBA" id="ARBA00022989"/>
    </source>
</evidence>
<gene>
    <name evidence="15" type="ORF">KP79_PYT24485</name>
</gene>
<dbReference type="AlphaFoldDB" id="A0A210PG20"/>
<feature type="domain" description="Peptidase S9 prolyl oligopeptidase catalytic" evidence="13">
    <location>
        <begin position="573"/>
        <end position="775"/>
    </location>
</feature>
<evidence type="ECO:0000256" key="10">
    <source>
        <dbReference type="ARBA" id="ARBA00023136"/>
    </source>
</evidence>
<evidence type="ECO:0000256" key="5">
    <source>
        <dbReference type="ARBA" id="ARBA00022692"/>
    </source>
</evidence>
<keyword evidence="6" id="KW-0378">Hydrolase</keyword>
<keyword evidence="7" id="KW-0720">Serine protease</keyword>
<dbReference type="GO" id="GO:0004252">
    <property type="term" value="F:serine-type endopeptidase activity"/>
    <property type="evidence" value="ECO:0007669"/>
    <property type="project" value="InterPro"/>
</dbReference>
<evidence type="ECO:0000256" key="6">
    <source>
        <dbReference type="ARBA" id="ARBA00022801"/>
    </source>
</evidence>
<evidence type="ECO:0000256" key="2">
    <source>
        <dbReference type="ARBA" id="ARBA00004485"/>
    </source>
</evidence>
<evidence type="ECO:0000259" key="13">
    <source>
        <dbReference type="Pfam" id="PF00326"/>
    </source>
</evidence>
<keyword evidence="3" id="KW-0031">Aminopeptidase</keyword>
<dbReference type="InterPro" id="IPR001375">
    <property type="entry name" value="Peptidase_S9_cat"/>
</dbReference>
<evidence type="ECO:0000256" key="7">
    <source>
        <dbReference type="ARBA" id="ARBA00022825"/>
    </source>
</evidence>
<dbReference type="InterPro" id="IPR002469">
    <property type="entry name" value="Peptidase_S9B_N"/>
</dbReference>
<dbReference type="Gene3D" id="2.140.10.30">
    <property type="entry name" value="Dipeptidylpeptidase IV, N-terminal domain"/>
    <property type="match status" value="1"/>
</dbReference>
<dbReference type="GO" id="GO:0031258">
    <property type="term" value="C:lamellipodium membrane"/>
    <property type="evidence" value="ECO:0007669"/>
    <property type="project" value="UniProtKB-SubCell"/>
</dbReference>
<keyword evidence="8" id="KW-0735">Signal-anchor</keyword>
<dbReference type="InterPro" id="IPR002471">
    <property type="entry name" value="Pept_S9_AS"/>
</dbReference>
<feature type="domain" description="Dipeptidylpeptidase IV N-terminal" evidence="14">
    <location>
        <begin position="118"/>
        <end position="490"/>
    </location>
</feature>
<dbReference type="GO" id="GO:0006508">
    <property type="term" value="P:proteolysis"/>
    <property type="evidence" value="ECO:0007669"/>
    <property type="project" value="UniProtKB-KW"/>
</dbReference>
<keyword evidence="10 12" id="KW-0472">Membrane</keyword>
<evidence type="ECO:0000256" key="3">
    <source>
        <dbReference type="ARBA" id="ARBA00022438"/>
    </source>
</evidence>
<keyword evidence="16" id="KW-1185">Reference proteome</keyword>
<dbReference type="GO" id="GO:0008239">
    <property type="term" value="F:dipeptidyl-peptidase activity"/>
    <property type="evidence" value="ECO:0007669"/>
    <property type="project" value="TreeGrafter"/>
</dbReference>
<dbReference type="FunFam" id="3.40.50.1820:FF:000003">
    <property type="entry name" value="Dipeptidyl peptidase 4"/>
    <property type="match status" value="1"/>
</dbReference>
<protein>
    <submittedName>
        <fullName evidence="15">Dipeptidyl peptidase 4</fullName>
    </submittedName>
</protein>
<dbReference type="InterPro" id="IPR050278">
    <property type="entry name" value="Serine_Prot_S9B/DPPIV"/>
</dbReference>
<dbReference type="STRING" id="6573.A0A210PG20"/>
<keyword evidence="9 12" id="KW-1133">Transmembrane helix</keyword>
<comment type="subcellular location">
    <subcellularLocation>
        <location evidence="1">Cell projection</location>
        <location evidence="1">Invadopodium membrane</location>
        <topology evidence="1">Single-pass type II membrane protein</topology>
    </subcellularLocation>
    <subcellularLocation>
        <location evidence="2">Cell projection</location>
        <location evidence="2">Lamellipodium membrane</location>
        <topology evidence="2">Single-pass type II membrane protein</topology>
    </subcellularLocation>
</comment>
<evidence type="ECO:0000256" key="4">
    <source>
        <dbReference type="ARBA" id="ARBA00022670"/>
    </source>
</evidence>
<dbReference type="PANTHER" id="PTHR11731">
    <property type="entry name" value="PROTEASE FAMILY S9B,C DIPEPTIDYL-PEPTIDASE IV-RELATED"/>
    <property type="match status" value="1"/>
</dbReference>
<evidence type="ECO:0000256" key="11">
    <source>
        <dbReference type="ARBA" id="ARBA00023180"/>
    </source>
</evidence>
<organism evidence="15 16">
    <name type="scientific">Mizuhopecten yessoensis</name>
    <name type="common">Japanese scallop</name>
    <name type="synonym">Patinopecten yessoensis</name>
    <dbReference type="NCBI Taxonomy" id="6573"/>
    <lineage>
        <taxon>Eukaryota</taxon>
        <taxon>Metazoa</taxon>
        <taxon>Spiralia</taxon>
        <taxon>Lophotrochozoa</taxon>
        <taxon>Mollusca</taxon>
        <taxon>Bivalvia</taxon>
        <taxon>Autobranchia</taxon>
        <taxon>Pteriomorphia</taxon>
        <taxon>Pectinida</taxon>
        <taxon>Pectinoidea</taxon>
        <taxon>Pectinidae</taxon>
        <taxon>Mizuhopecten</taxon>
    </lineage>
</organism>
<dbReference type="OrthoDB" id="16520at2759"/>
<evidence type="ECO:0000256" key="12">
    <source>
        <dbReference type="SAM" id="Phobius"/>
    </source>
</evidence>
<dbReference type="SUPFAM" id="SSF53474">
    <property type="entry name" value="alpha/beta-Hydrolases"/>
    <property type="match status" value="1"/>
</dbReference>
<keyword evidence="5 12" id="KW-0812">Transmembrane</keyword>
<keyword evidence="4" id="KW-0645">Protease</keyword>
<evidence type="ECO:0000256" key="1">
    <source>
        <dbReference type="ARBA" id="ARBA00004341"/>
    </source>
</evidence>
<dbReference type="EMBL" id="NEDP02076729">
    <property type="protein sequence ID" value="OWF35401.1"/>
    <property type="molecule type" value="Genomic_DNA"/>
</dbReference>
<comment type="caution">
    <text evidence="15">The sequence shown here is derived from an EMBL/GenBank/DDBJ whole genome shotgun (WGS) entry which is preliminary data.</text>
</comment>
<name>A0A210PG20_MIZYE</name>
<feature type="transmembrane region" description="Helical" evidence="12">
    <location>
        <begin position="20"/>
        <end position="41"/>
    </location>
</feature>
<proteinExistence type="predicted"/>
<dbReference type="Pfam" id="PF00326">
    <property type="entry name" value="Peptidase_S9"/>
    <property type="match status" value="1"/>
</dbReference>
<dbReference type="PANTHER" id="PTHR11731:SF200">
    <property type="entry name" value="DIPEPTIDYL PEPTIDASE 10, ISOFORM B"/>
    <property type="match status" value="1"/>
</dbReference>
<evidence type="ECO:0000256" key="8">
    <source>
        <dbReference type="ARBA" id="ARBA00022968"/>
    </source>
</evidence>
<reference evidence="15 16" key="1">
    <citation type="journal article" date="2017" name="Nat. Ecol. Evol.">
        <title>Scallop genome provides insights into evolution of bilaterian karyotype and development.</title>
        <authorList>
            <person name="Wang S."/>
            <person name="Zhang J."/>
            <person name="Jiao W."/>
            <person name="Li J."/>
            <person name="Xun X."/>
            <person name="Sun Y."/>
            <person name="Guo X."/>
            <person name="Huan P."/>
            <person name="Dong B."/>
            <person name="Zhang L."/>
            <person name="Hu X."/>
            <person name="Sun X."/>
            <person name="Wang J."/>
            <person name="Zhao C."/>
            <person name="Wang Y."/>
            <person name="Wang D."/>
            <person name="Huang X."/>
            <person name="Wang R."/>
            <person name="Lv J."/>
            <person name="Li Y."/>
            <person name="Zhang Z."/>
            <person name="Liu B."/>
            <person name="Lu W."/>
            <person name="Hui Y."/>
            <person name="Liang J."/>
            <person name="Zhou Z."/>
            <person name="Hou R."/>
            <person name="Li X."/>
            <person name="Liu Y."/>
            <person name="Li H."/>
            <person name="Ning X."/>
            <person name="Lin Y."/>
            <person name="Zhao L."/>
            <person name="Xing Q."/>
            <person name="Dou J."/>
            <person name="Li Y."/>
            <person name="Mao J."/>
            <person name="Guo H."/>
            <person name="Dou H."/>
            <person name="Li T."/>
            <person name="Mu C."/>
            <person name="Jiang W."/>
            <person name="Fu Q."/>
            <person name="Fu X."/>
            <person name="Miao Y."/>
            <person name="Liu J."/>
            <person name="Yu Q."/>
            <person name="Li R."/>
            <person name="Liao H."/>
            <person name="Li X."/>
            <person name="Kong Y."/>
            <person name="Jiang Z."/>
            <person name="Chourrout D."/>
            <person name="Li R."/>
            <person name="Bao Z."/>
        </authorList>
    </citation>
    <scope>NUCLEOTIDE SEQUENCE [LARGE SCALE GENOMIC DNA]</scope>
    <source>
        <strain evidence="15 16">PY_sf001</strain>
    </source>
</reference>
<dbReference type="Proteomes" id="UP000242188">
    <property type="component" value="Unassembled WGS sequence"/>
</dbReference>
<evidence type="ECO:0000259" key="14">
    <source>
        <dbReference type="Pfam" id="PF00930"/>
    </source>
</evidence>